<name>A0A6A6PXH3_9PEZI</name>
<evidence type="ECO:0000256" key="5">
    <source>
        <dbReference type="ARBA" id="ARBA00022691"/>
    </source>
</evidence>
<evidence type="ECO:0000259" key="10">
    <source>
        <dbReference type="PROSITE" id="PS50868"/>
    </source>
</evidence>
<gene>
    <name evidence="11" type="ORF">BDY17DRAFT_295623</name>
</gene>
<dbReference type="GO" id="GO:0032259">
    <property type="term" value="P:methylation"/>
    <property type="evidence" value="ECO:0007669"/>
    <property type="project" value="UniProtKB-KW"/>
</dbReference>
<dbReference type="InterPro" id="IPR007728">
    <property type="entry name" value="Pre-SET_dom"/>
</dbReference>
<dbReference type="RefSeq" id="XP_033591003.1">
    <property type="nucleotide sequence ID" value="XM_033733330.1"/>
</dbReference>
<dbReference type="AlphaFoldDB" id="A0A6A6PXH3"/>
<dbReference type="SUPFAM" id="SSF82199">
    <property type="entry name" value="SET domain"/>
    <property type="match status" value="1"/>
</dbReference>
<accession>A0A6A6PXH3</accession>
<reference evidence="11" key="1">
    <citation type="journal article" date="2020" name="Stud. Mycol.">
        <title>101 Dothideomycetes genomes: a test case for predicting lifestyles and emergence of pathogens.</title>
        <authorList>
            <person name="Haridas S."/>
            <person name="Albert R."/>
            <person name="Binder M."/>
            <person name="Bloem J."/>
            <person name="Labutti K."/>
            <person name="Salamov A."/>
            <person name="Andreopoulos B."/>
            <person name="Baker S."/>
            <person name="Barry K."/>
            <person name="Bills G."/>
            <person name="Bluhm B."/>
            <person name="Cannon C."/>
            <person name="Castanera R."/>
            <person name="Culley D."/>
            <person name="Daum C."/>
            <person name="Ezra D."/>
            <person name="Gonzalez J."/>
            <person name="Henrissat B."/>
            <person name="Kuo A."/>
            <person name="Liang C."/>
            <person name="Lipzen A."/>
            <person name="Lutzoni F."/>
            <person name="Magnuson J."/>
            <person name="Mondo S."/>
            <person name="Nolan M."/>
            <person name="Ohm R."/>
            <person name="Pangilinan J."/>
            <person name="Park H.-J."/>
            <person name="Ramirez L."/>
            <person name="Alfaro M."/>
            <person name="Sun H."/>
            <person name="Tritt A."/>
            <person name="Yoshinaga Y."/>
            <person name="Zwiers L.-H."/>
            <person name="Turgeon B."/>
            <person name="Goodwin S."/>
            <person name="Spatafora J."/>
            <person name="Crous P."/>
            <person name="Grigoriev I."/>
        </authorList>
    </citation>
    <scope>NUCLEOTIDE SEQUENCE</scope>
    <source>
        <strain evidence="11">CBS 113389</strain>
    </source>
</reference>
<dbReference type="Pfam" id="PF05033">
    <property type="entry name" value="Pre-SET"/>
    <property type="match status" value="1"/>
</dbReference>
<dbReference type="InterPro" id="IPR046341">
    <property type="entry name" value="SET_dom_sf"/>
</dbReference>
<keyword evidence="3" id="KW-0489">Methyltransferase</keyword>
<dbReference type="SMART" id="SM00317">
    <property type="entry name" value="SET"/>
    <property type="match status" value="1"/>
</dbReference>
<feature type="domain" description="Post-SET" evidence="10">
    <location>
        <begin position="517"/>
        <end position="533"/>
    </location>
</feature>
<dbReference type="GO" id="GO:0005634">
    <property type="term" value="C:nucleus"/>
    <property type="evidence" value="ECO:0007669"/>
    <property type="project" value="InterPro"/>
</dbReference>
<proteinExistence type="predicted"/>
<dbReference type="Proteomes" id="UP000799767">
    <property type="component" value="Unassembled WGS sequence"/>
</dbReference>
<feature type="region of interest" description="Disordered" evidence="8">
    <location>
        <begin position="80"/>
        <end position="137"/>
    </location>
</feature>
<evidence type="ECO:0000313" key="12">
    <source>
        <dbReference type="Proteomes" id="UP000799767"/>
    </source>
</evidence>
<comment type="subcellular location">
    <subcellularLocation>
        <location evidence="1">Chromosome</location>
    </subcellularLocation>
</comment>
<evidence type="ECO:0000256" key="7">
    <source>
        <dbReference type="ARBA" id="ARBA00022833"/>
    </source>
</evidence>
<feature type="domain" description="SET" evidence="9">
    <location>
        <begin position="361"/>
        <end position="492"/>
    </location>
</feature>
<dbReference type="PROSITE" id="PS50280">
    <property type="entry name" value="SET"/>
    <property type="match status" value="1"/>
</dbReference>
<keyword evidence="4" id="KW-0808">Transferase</keyword>
<dbReference type="InterPro" id="IPR050973">
    <property type="entry name" value="H3K9_Histone-Lys_N-MTase"/>
</dbReference>
<evidence type="ECO:0008006" key="13">
    <source>
        <dbReference type="Google" id="ProtNLM"/>
    </source>
</evidence>
<keyword evidence="7" id="KW-0862">Zinc</keyword>
<keyword evidence="2" id="KW-0158">Chromosome</keyword>
<dbReference type="InterPro" id="IPR003616">
    <property type="entry name" value="Post-SET_dom"/>
</dbReference>
<dbReference type="PROSITE" id="PS50868">
    <property type="entry name" value="POST_SET"/>
    <property type="match status" value="1"/>
</dbReference>
<evidence type="ECO:0000256" key="6">
    <source>
        <dbReference type="ARBA" id="ARBA00022723"/>
    </source>
</evidence>
<dbReference type="GO" id="GO:0042054">
    <property type="term" value="F:histone methyltransferase activity"/>
    <property type="evidence" value="ECO:0007669"/>
    <property type="project" value="InterPro"/>
</dbReference>
<feature type="region of interest" description="Disordered" evidence="8">
    <location>
        <begin position="1"/>
        <end position="21"/>
    </location>
</feature>
<keyword evidence="6" id="KW-0479">Metal-binding</keyword>
<dbReference type="PANTHER" id="PTHR46223:SF3">
    <property type="entry name" value="HISTONE-LYSINE N-METHYLTRANSFERASE SET-23"/>
    <property type="match status" value="1"/>
</dbReference>
<dbReference type="GO" id="GO:0008270">
    <property type="term" value="F:zinc ion binding"/>
    <property type="evidence" value="ECO:0007669"/>
    <property type="project" value="InterPro"/>
</dbReference>
<keyword evidence="5" id="KW-0949">S-adenosyl-L-methionine</keyword>
<dbReference type="PANTHER" id="PTHR46223">
    <property type="entry name" value="HISTONE-LYSINE N-METHYLTRANSFERASE SUV39H"/>
    <property type="match status" value="1"/>
</dbReference>
<sequence>MARNNSETTSSSRSTHKIRSSDIANVLSHRLRDEQEEYLVRWRTQTPTASSLRQAICSWHGLSELTRALHHVQRYVEARARAAPPSRGAVGNISAVPSKRKRSSPNDEATLSRDAELGIITPSHSSDRSRATSAIPSETAEEAVHVYNGVLERKEGWIGAKKSKRVPTVEIDATTLPTPHMMEEASATPTKQAARFIREAFQRKLRRVGNLSLVNEVDSTAPSLEFQFVNAYVLGDGVYRADPDTYEGCQKPCRPNMGQHIGCELPRACGCLEYAAVDEDALRRDEPQRHAEYALQMKEGAFVDRTNLPKRFPYKRPQGEHRPQTLQRFYLESRHAIYECNVNCNCGPACKSRVVQKGRRVPLTIFKTPNRGWGVRCSEKLVEGQFIDTYLGELITNDEAEQREQAGPKDKASYLYSLDKFVGDASDITADNCFVVDGQHKGGVTRFINHSCEPNCRQYTVSFNKYDARVYDLAFFAIEDIPAGKELTFDYLDKDEEEEEEVIAKREEAALDPGNMDKVLCNCGATKCRGFLWV</sequence>
<dbReference type="Gene3D" id="2.170.270.10">
    <property type="entry name" value="SET domain"/>
    <property type="match status" value="1"/>
</dbReference>
<dbReference type="InterPro" id="IPR001214">
    <property type="entry name" value="SET_dom"/>
</dbReference>
<keyword evidence="12" id="KW-1185">Reference proteome</keyword>
<dbReference type="GO" id="GO:0005694">
    <property type="term" value="C:chromosome"/>
    <property type="evidence" value="ECO:0007669"/>
    <property type="project" value="UniProtKB-SubCell"/>
</dbReference>
<evidence type="ECO:0000256" key="3">
    <source>
        <dbReference type="ARBA" id="ARBA00022603"/>
    </source>
</evidence>
<dbReference type="GeneID" id="54474332"/>
<protein>
    <recommendedName>
        <fullName evidence="13">SET domain-containing protein</fullName>
    </recommendedName>
</protein>
<evidence type="ECO:0000313" key="11">
    <source>
        <dbReference type="EMBL" id="KAF2484434.1"/>
    </source>
</evidence>
<feature type="compositionally biased region" description="Low complexity" evidence="8">
    <location>
        <begin position="1"/>
        <end position="13"/>
    </location>
</feature>
<evidence type="ECO:0000256" key="8">
    <source>
        <dbReference type="SAM" id="MobiDB-lite"/>
    </source>
</evidence>
<dbReference type="EMBL" id="MU001634">
    <property type="protein sequence ID" value="KAF2484434.1"/>
    <property type="molecule type" value="Genomic_DNA"/>
</dbReference>
<dbReference type="OrthoDB" id="308383at2759"/>
<evidence type="ECO:0000256" key="1">
    <source>
        <dbReference type="ARBA" id="ARBA00004286"/>
    </source>
</evidence>
<evidence type="ECO:0000256" key="2">
    <source>
        <dbReference type="ARBA" id="ARBA00022454"/>
    </source>
</evidence>
<organism evidence="11 12">
    <name type="scientific">Neohortaea acidophila</name>
    <dbReference type="NCBI Taxonomy" id="245834"/>
    <lineage>
        <taxon>Eukaryota</taxon>
        <taxon>Fungi</taxon>
        <taxon>Dikarya</taxon>
        <taxon>Ascomycota</taxon>
        <taxon>Pezizomycotina</taxon>
        <taxon>Dothideomycetes</taxon>
        <taxon>Dothideomycetidae</taxon>
        <taxon>Mycosphaerellales</taxon>
        <taxon>Teratosphaeriaceae</taxon>
        <taxon>Neohortaea</taxon>
    </lineage>
</organism>
<evidence type="ECO:0000259" key="9">
    <source>
        <dbReference type="PROSITE" id="PS50280"/>
    </source>
</evidence>
<dbReference type="Pfam" id="PF00856">
    <property type="entry name" value="SET"/>
    <property type="match status" value="1"/>
</dbReference>
<evidence type="ECO:0000256" key="4">
    <source>
        <dbReference type="ARBA" id="ARBA00022679"/>
    </source>
</evidence>